<sequence length="84" mass="9658">MLHICSANFNYVGIQLIYNLLLKSYIVFLCQQQNSTCDILICQQPIGKGNTYARISFQFSPSFNSVTHVLLLDRCRYARLSFDS</sequence>
<reference evidence="1" key="1">
    <citation type="submission" date="2014-09" db="EMBL/GenBank/DDBJ databases">
        <authorList>
            <person name="Magalhaes I.L.F."/>
            <person name="Oliveira U."/>
            <person name="Santos F.R."/>
            <person name="Vidigal T.H.D.A."/>
            <person name="Brescovit A.D."/>
            <person name="Santos A.J."/>
        </authorList>
    </citation>
    <scope>NUCLEOTIDE SEQUENCE</scope>
    <source>
        <tissue evidence="1">Shoot tissue taken approximately 20 cm above the soil surface</tissue>
    </source>
</reference>
<dbReference type="EMBL" id="GBRH01282862">
    <property type="protein sequence ID" value="JAD15033.1"/>
    <property type="molecule type" value="Transcribed_RNA"/>
</dbReference>
<name>A0A0A9QUK6_ARUDO</name>
<protein>
    <submittedName>
        <fullName evidence="1">Uncharacterized protein</fullName>
    </submittedName>
</protein>
<proteinExistence type="predicted"/>
<organism evidence="1">
    <name type="scientific">Arundo donax</name>
    <name type="common">Giant reed</name>
    <name type="synonym">Donax arundinaceus</name>
    <dbReference type="NCBI Taxonomy" id="35708"/>
    <lineage>
        <taxon>Eukaryota</taxon>
        <taxon>Viridiplantae</taxon>
        <taxon>Streptophyta</taxon>
        <taxon>Embryophyta</taxon>
        <taxon>Tracheophyta</taxon>
        <taxon>Spermatophyta</taxon>
        <taxon>Magnoliopsida</taxon>
        <taxon>Liliopsida</taxon>
        <taxon>Poales</taxon>
        <taxon>Poaceae</taxon>
        <taxon>PACMAD clade</taxon>
        <taxon>Arundinoideae</taxon>
        <taxon>Arundineae</taxon>
        <taxon>Arundo</taxon>
    </lineage>
</organism>
<accession>A0A0A9QUK6</accession>
<evidence type="ECO:0000313" key="1">
    <source>
        <dbReference type="EMBL" id="JAD15033.1"/>
    </source>
</evidence>
<dbReference type="AlphaFoldDB" id="A0A0A9QUK6"/>
<reference evidence="1" key="2">
    <citation type="journal article" date="2015" name="Data Brief">
        <title>Shoot transcriptome of the giant reed, Arundo donax.</title>
        <authorList>
            <person name="Barrero R.A."/>
            <person name="Guerrero F.D."/>
            <person name="Moolhuijzen P."/>
            <person name="Goolsby J.A."/>
            <person name="Tidwell J."/>
            <person name="Bellgard S.E."/>
            <person name="Bellgard M.I."/>
        </authorList>
    </citation>
    <scope>NUCLEOTIDE SEQUENCE</scope>
    <source>
        <tissue evidence="1">Shoot tissue taken approximately 20 cm above the soil surface</tissue>
    </source>
</reference>